<organism evidence="2 3">
    <name type="scientific">Viridibacillus arenosi FSL R5-213</name>
    <dbReference type="NCBI Taxonomy" id="1227360"/>
    <lineage>
        <taxon>Bacteria</taxon>
        <taxon>Bacillati</taxon>
        <taxon>Bacillota</taxon>
        <taxon>Bacilli</taxon>
        <taxon>Bacillales</taxon>
        <taxon>Caryophanaceae</taxon>
        <taxon>Viridibacillus</taxon>
    </lineage>
</organism>
<reference evidence="2 3" key="1">
    <citation type="journal article" date="2014" name="BMC Genomics">
        <title>Genomic comparison of sporeforming bacilli isolated from milk.</title>
        <authorList>
            <person name="Moreno Switt A.I."/>
            <person name="Andrus A.D."/>
            <person name="Ranieri M.L."/>
            <person name="Orsi R.H."/>
            <person name="Ivy R."/>
            <person name="den Bakker H.C."/>
            <person name="Martin N.H."/>
            <person name="Wiedmann M."/>
            <person name="Boor K.J."/>
        </authorList>
    </citation>
    <scope>NUCLEOTIDE SEQUENCE [LARGE SCALE GENOMIC DNA]</scope>
    <source>
        <strain evidence="2 3">FSL R5-213</strain>
    </source>
</reference>
<keyword evidence="1" id="KW-0812">Transmembrane</keyword>
<proteinExistence type="predicted"/>
<gene>
    <name evidence="2" type="ORF">C176_14442</name>
</gene>
<dbReference type="EMBL" id="ASQA01000034">
    <property type="protein sequence ID" value="ETT82197.1"/>
    <property type="molecule type" value="Genomic_DNA"/>
</dbReference>
<dbReference type="eggNOG" id="ENOG503387P">
    <property type="taxonomic scope" value="Bacteria"/>
</dbReference>
<keyword evidence="1" id="KW-1133">Transmembrane helix</keyword>
<evidence type="ECO:0000313" key="3">
    <source>
        <dbReference type="Proteomes" id="UP000019062"/>
    </source>
</evidence>
<keyword evidence="3" id="KW-1185">Reference proteome</keyword>
<feature type="transmembrane region" description="Helical" evidence="1">
    <location>
        <begin position="15"/>
        <end position="36"/>
    </location>
</feature>
<sequence>MIIFILLCIEREIEFWPTIKMLGGFLMGLLLLWMTIPSLKSVITKDFDVVNGKCTIEISSSGRSSDSTFNMLNTDEQFSFNEIPELDAYGKSIPYYCEITVTKDHMWEMDYKIYDLKTGKLMDSHTGE</sequence>
<comment type="caution">
    <text evidence="2">The sequence shown here is derived from an EMBL/GenBank/DDBJ whole genome shotgun (WGS) entry which is preliminary data.</text>
</comment>
<dbReference type="Proteomes" id="UP000019062">
    <property type="component" value="Unassembled WGS sequence"/>
</dbReference>
<keyword evidence="1" id="KW-0472">Membrane</keyword>
<protein>
    <submittedName>
        <fullName evidence="2">Uncharacterized protein</fullName>
    </submittedName>
</protein>
<accession>W4EQB9</accession>
<dbReference type="AlphaFoldDB" id="W4EQB9"/>
<evidence type="ECO:0000313" key="2">
    <source>
        <dbReference type="EMBL" id="ETT82197.1"/>
    </source>
</evidence>
<name>W4EQB9_9BACL</name>
<evidence type="ECO:0000256" key="1">
    <source>
        <dbReference type="SAM" id="Phobius"/>
    </source>
</evidence>